<dbReference type="RefSeq" id="WP_113461280.1">
    <property type="nucleotide sequence ID" value="NZ_STGU01000005.1"/>
</dbReference>
<protein>
    <submittedName>
        <fullName evidence="2">Septum formation initiator family protein</fullName>
    </submittedName>
</protein>
<keyword evidence="1" id="KW-1133">Transmembrane helix</keyword>
<comment type="caution">
    <text evidence="2">The sequence shown here is derived from an EMBL/GenBank/DDBJ whole genome shotgun (WGS) entry which is preliminary data.</text>
</comment>
<gene>
    <name evidence="2" type="ORF">FAA86_11695</name>
</gene>
<evidence type="ECO:0000313" key="3">
    <source>
        <dbReference type="Proteomes" id="UP000307378"/>
    </source>
</evidence>
<accession>A0A4S8PWP2</accession>
<dbReference type="Pfam" id="PF04977">
    <property type="entry name" value="DivIC"/>
    <property type="match status" value="1"/>
</dbReference>
<dbReference type="EMBL" id="STGU01000005">
    <property type="protein sequence ID" value="THV35988.1"/>
    <property type="molecule type" value="Genomic_DNA"/>
</dbReference>
<dbReference type="InterPro" id="IPR007060">
    <property type="entry name" value="FtsL/DivIC"/>
</dbReference>
<name>A0A4S8PWP2_9HYPH</name>
<keyword evidence="1" id="KW-0812">Transmembrane</keyword>
<feature type="transmembrane region" description="Helical" evidence="1">
    <location>
        <begin position="12"/>
        <end position="29"/>
    </location>
</feature>
<organism evidence="2 3">
    <name type="scientific">Rhizobium rosettiformans W3</name>
    <dbReference type="NCBI Taxonomy" id="538378"/>
    <lineage>
        <taxon>Bacteria</taxon>
        <taxon>Pseudomonadati</taxon>
        <taxon>Pseudomonadota</taxon>
        <taxon>Alphaproteobacteria</taxon>
        <taxon>Hyphomicrobiales</taxon>
        <taxon>Rhizobiaceae</taxon>
        <taxon>Rhizobium/Agrobacterium group</taxon>
        <taxon>Rhizobium</taxon>
    </lineage>
</organism>
<keyword evidence="1" id="KW-0472">Membrane</keyword>
<dbReference type="AlphaFoldDB" id="A0A4S8PWP2"/>
<evidence type="ECO:0000313" key="2">
    <source>
        <dbReference type="EMBL" id="THV35988.1"/>
    </source>
</evidence>
<evidence type="ECO:0000256" key="1">
    <source>
        <dbReference type="SAM" id="Phobius"/>
    </source>
</evidence>
<reference evidence="2 3" key="1">
    <citation type="submission" date="2019-04" db="EMBL/GenBank/DDBJ databases">
        <title>genome sequence of strain W3.</title>
        <authorList>
            <person name="Gao J."/>
            <person name="Sun J."/>
        </authorList>
    </citation>
    <scope>NUCLEOTIDE SEQUENCE [LARGE SCALE GENOMIC DNA]</scope>
    <source>
        <strain evidence="2 3">W3</strain>
    </source>
</reference>
<sequence>MWTRHHKKKKYGRLILPAVTIAFLSYFGYHSIHGDYGLRAGQEFERIRKERAAELDKLVAHRTALEKEVGLLSDGSLDEDIIDEKARYQLNMSRPDEIVIFNTYF</sequence>
<proteinExistence type="predicted"/>
<dbReference type="Proteomes" id="UP000307378">
    <property type="component" value="Unassembled WGS sequence"/>
</dbReference>